<dbReference type="EMBL" id="AP028915">
    <property type="protein sequence ID" value="BES96466.1"/>
    <property type="molecule type" value="Genomic_DNA"/>
</dbReference>
<evidence type="ECO:0000313" key="2">
    <source>
        <dbReference type="Proteomes" id="UP001307889"/>
    </source>
</evidence>
<protein>
    <submittedName>
        <fullName evidence="1">Uncharacterized protein</fullName>
    </submittedName>
</protein>
<evidence type="ECO:0000313" key="1">
    <source>
        <dbReference type="EMBL" id="BES96466.1"/>
    </source>
</evidence>
<accession>A0ABN7AZY3</accession>
<reference evidence="1 2" key="1">
    <citation type="submission" date="2023-09" db="EMBL/GenBank/DDBJ databases">
        <title>Nesidiocoris tenuis whole genome shotgun sequence.</title>
        <authorList>
            <person name="Shibata T."/>
            <person name="Shimoda M."/>
            <person name="Kobayashi T."/>
            <person name="Uehara T."/>
        </authorList>
    </citation>
    <scope>NUCLEOTIDE SEQUENCE [LARGE SCALE GENOMIC DNA]</scope>
    <source>
        <strain evidence="1 2">Japan</strain>
    </source>
</reference>
<proteinExistence type="predicted"/>
<gene>
    <name evidence="1" type="ORF">NTJ_09277</name>
</gene>
<dbReference type="Proteomes" id="UP001307889">
    <property type="component" value="Chromosome 7"/>
</dbReference>
<sequence>MGVMLRFLNYCITGGPRPARETAEIFRPKDARPFSGPLPADVISSETLPADKRCRSSIGFVRGHQWRAKLGNCDGPPAIVDKGPAILNAPLVGSAYPKLSLGLRQSASFN</sequence>
<name>A0ABN7AZY3_9HEMI</name>
<keyword evidence="2" id="KW-1185">Reference proteome</keyword>
<organism evidence="1 2">
    <name type="scientific">Nesidiocoris tenuis</name>
    <dbReference type="NCBI Taxonomy" id="355587"/>
    <lineage>
        <taxon>Eukaryota</taxon>
        <taxon>Metazoa</taxon>
        <taxon>Ecdysozoa</taxon>
        <taxon>Arthropoda</taxon>
        <taxon>Hexapoda</taxon>
        <taxon>Insecta</taxon>
        <taxon>Pterygota</taxon>
        <taxon>Neoptera</taxon>
        <taxon>Paraneoptera</taxon>
        <taxon>Hemiptera</taxon>
        <taxon>Heteroptera</taxon>
        <taxon>Panheteroptera</taxon>
        <taxon>Cimicomorpha</taxon>
        <taxon>Miridae</taxon>
        <taxon>Dicyphina</taxon>
        <taxon>Nesidiocoris</taxon>
    </lineage>
</organism>